<accession>A0A6C2U6N3</accession>
<protein>
    <recommendedName>
        <fullName evidence="2">Fibronectin type-III domain-containing protein</fullName>
    </recommendedName>
</protein>
<keyword evidence="1" id="KW-0732">Signal</keyword>
<feature type="chain" id="PRO_5025562155" description="Fibronectin type-III domain-containing protein" evidence="1">
    <location>
        <begin position="20"/>
        <end position="1719"/>
    </location>
</feature>
<feature type="signal peptide" evidence="1">
    <location>
        <begin position="1"/>
        <end position="19"/>
    </location>
</feature>
<dbReference type="PROSITE" id="PS50853">
    <property type="entry name" value="FN3"/>
    <property type="match status" value="1"/>
</dbReference>
<evidence type="ECO:0000313" key="4">
    <source>
        <dbReference type="Proteomes" id="UP000366872"/>
    </source>
</evidence>
<feature type="domain" description="Fibronectin type-III" evidence="2">
    <location>
        <begin position="1158"/>
        <end position="1248"/>
    </location>
</feature>
<evidence type="ECO:0000313" key="3">
    <source>
        <dbReference type="EMBL" id="VGO15084.1"/>
    </source>
</evidence>
<evidence type="ECO:0000256" key="1">
    <source>
        <dbReference type="SAM" id="SignalP"/>
    </source>
</evidence>
<dbReference type="Proteomes" id="UP000366872">
    <property type="component" value="Unassembled WGS sequence"/>
</dbReference>
<evidence type="ECO:0000259" key="2">
    <source>
        <dbReference type="PROSITE" id="PS50853"/>
    </source>
</evidence>
<dbReference type="RefSeq" id="WP_136080685.1">
    <property type="nucleotide sequence ID" value="NZ_CAAHFG010000002.1"/>
</dbReference>
<dbReference type="Gene3D" id="2.60.40.10">
    <property type="entry name" value="Immunoglobulins"/>
    <property type="match status" value="2"/>
</dbReference>
<sequence>MKKTNPILLAALLAVTASAGVIFDGSTDTVFKATSDNSNVSLTSLAGIHTLTNSSASDQDAYIFGTFPDTILSKAGDSLTLSFRVNNMPDNAGMRFVLAGARGAALITNDVASTAFPRSYASYGIDKKVDNIGTDFFNYDGGSAGDTTADRPLLGDTGNKIGSWNSATGADRFDNASTADFTFTITRETAAFDVSGTMEVAGGSGIQTMTNFSFSPVEGNNDLLLTDAFTTFGIGCQGYAAAQLDAGSSLSISGLSVSHTAVGTGDNRGLPYAACHPPGLTYYTAGPFANLLWSCGSLWNPVGNWVDKTTGTLIRRTLDTNGTVTAGSQIDRFGNPQYLDPGQVINAVLTIPSDAQLDGHPVYVGKMALTWQGAADIRLNITGTQVTGTTSGVVTNGRREWAASQTSGAIRVEIHGIDTNNPPHNICLWAPDPSDWTNSTLEGELLHPSMEARLQDADWGYVRYMDLQSTIMTREKEWQDRRLPADCFQVGPINTVIPSWQYVNKDGGTNTVPEQSSCVGMAYEHIIRMCNETQIDPWVCVPFDASPAYMTNMANLFLHGSDGENPYTSAVTNPAYPPLDSNLKIYLEFANEVWNYRQRDLQADRGTLTDGQYTARKFSDTWDIFESVLGTNRIVRTAAVWTLNFNGFATDLLDELYTNSVLLKPEVIAGTTYFGNGIQNWVWEQILETNAPPASYWTSPQFTNDMNTAFDQWLRLAITGVKVSGDTGPDGVAIQGIPDYLRDFCYSNDVPLICYEGGPSIYTDHIDTASDTNGFAVTDFMIAMNAHPRMAEIYDLQMQMAKEDGLYSHMPFLLYEEWGKFGQWGHLRALHDDPDEAVKYSYILDFIDECKNKVRHVYDPLNNVPSFTTAEELPYILEGEPCSLQIETTGGDGARSNKVIAALLPDGLSIDSSLCITGTPTEAGEFHLYVRVIDGDGDPAWSFFRLTVLEAEVGLPLVEWEFLNAGELDARTNAFQVPDSTYNAGNMMSGTIGNSSGLIHQDNSLYNDDCYAVRELNTASMDTNAYIYWTAQPASGYEMELRSLEFGITGNNTSDDFHVELQYSLDGFATTGTVMTLSTNTFVGGGNTAAGVPVFVSLTNCPALQNCDQEVEFRLYLWGLGSAYYRVHFGKQYNTLEGDLIDLRISGLTAAGGSALDAPSNLAVSVIGSTSLSLTWNDNSDNEDGFRIERKSGTSSFAQITSVTAGTTTCIDSGLTSGTTYTYRVCATNSSEDSGYSNEASGTPAVQDANLIHYDGFAYGTAAGVDLPTASTGIYTKVNSGSTTTDVTTDTGMSFSGLTTVGLSANLDAQSGGSCSMTNTQSFESLGTVYMSALFTADTGGAGWSQLPMSAVILNQDGAVGTRGLTFGITAGNTSGSADELHAFIGIDTVKQTASSGVYSLGSTNLIDGATYFMVAKFDITNASANQAATSLAVYDTAAGLPSSEPAAWNAVNGQSKVYAWPLTGSGELDELVIWQDNAPGDSNQTDEIRIGTTWSSVVPVSTSQSSSSSSSMSMDLLDASLMLEAGTEPQTLILSTVTNVTITLVPGVNLIGVNVESDSLADLLGSQLLAGDTLQIYDETAQEYLTVSDLSAESIPAGGGFLLSTASARDITLTGSAGQPKAIRMVSGMQIVASPVSQDAMLQSMGLNGTGSANYTGCDKVSVWVNGSYLIYGLNTNGIWYNAGDKKVWRSQIEADELIEAGEAFWYEARFPFIWNAE</sequence>
<dbReference type="Pfam" id="PF00041">
    <property type="entry name" value="fn3"/>
    <property type="match status" value="1"/>
</dbReference>
<dbReference type="SUPFAM" id="SSF49265">
    <property type="entry name" value="Fibronectin type III"/>
    <property type="match status" value="1"/>
</dbReference>
<reference evidence="3 4" key="1">
    <citation type="submission" date="2019-04" db="EMBL/GenBank/DDBJ databases">
        <authorList>
            <person name="Van Vliet M D."/>
        </authorList>
    </citation>
    <scope>NUCLEOTIDE SEQUENCE [LARGE SCALE GENOMIC DNA]</scope>
    <source>
        <strain evidence="3 4">F1</strain>
    </source>
</reference>
<dbReference type="InterPro" id="IPR036116">
    <property type="entry name" value="FN3_sf"/>
</dbReference>
<organism evidence="3 4">
    <name type="scientific">Pontiella desulfatans</name>
    <dbReference type="NCBI Taxonomy" id="2750659"/>
    <lineage>
        <taxon>Bacteria</taxon>
        <taxon>Pseudomonadati</taxon>
        <taxon>Kiritimatiellota</taxon>
        <taxon>Kiritimatiellia</taxon>
        <taxon>Kiritimatiellales</taxon>
        <taxon>Pontiellaceae</taxon>
        <taxon>Pontiella</taxon>
    </lineage>
</organism>
<dbReference type="InterPro" id="IPR013783">
    <property type="entry name" value="Ig-like_fold"/>
</dbReference>
<dbReference type="EMBL" id="CAAHFG010000002">
    <property type="protein sequence ID" value="VGO15084.1"/>
    <property type="molecule type" value="Genomic_DNA"/>
</dbReference>
<dbReference type="InterPro" id="IPR003961">
    <property type="entry name" value="FN3_dom"/>
</dbReference>
<gene>
    <name evidence="3" type="ORF">PDESU_03664</name>
</gene>
<dbReference type="CDD" id="cd00063">
    <property type="entry name" value="FN3"/>
    <property type="match status" value="1"/>
</dbReference>
<name>A0A6C2U6N3_PONDE</name>
<dbReference type="SMART" id="SM00060">
    <property type="entry name" value="FN3"/>
    <property type="match status" value="1"/>
</dbReference>
<proteinExistence type="predicted"/>
<keyword evidence="4" id="KW-1185">Reference proteome</keyword>